<comment type="catalytic activity">
    <reaction evidence="1 6">
        <text>beta-D-ribopyranose = beta-D-ribofuranose</text>
        <dbReference type="Rhea" id="RHEA:25432"/>
        <dbReference type="ChEBI" id="CHEBI:27476"/>
        <dbReference type="ChEBI" id="CHEBI:47002"/>
        <dbReference type="EC" id="5.4.99.62"/>
    </reaction>
</comment>
<dbReference type="GO" id="GO:0019303">
    <property type="term" value="P:D-ribose catabolic process"/>
    <property type="evidence" value="ECO:0007669"/>
    <property type="project" value="UniProtKB-UniRule"/>
</dbReference>
<keyword evidence="5 6" id="KW-0119">Carbohydrate metabolism</keyword>
<protein>
    <recommendedName>
        <fullName evidence="2 6">D-ribose pyranase</fullName>
        <ecNumber evidence="2 6">5.4.99.62</ecNumber>
    </recommendedName>
</protein>
<dbReference type="EC" id="5.4.99.62" evidence="2 6"/>
<organism evidence="7 8">
    <name type="scientific">Acidipropionibacterium jensenii</name>
    <dbReference type="NCBI Taxonomy" id="1749"/>
    <lineage>
        <taxon>Bacteria</taxon>
        <taxon>Bacillati</taxon>
        <taxon>Actinomycetota</taxon>
        <taxon>Actinomycetes</taxon>
        <taxon>Propionibacteriales</taxon>
        <taxon>Propionibacteriaceae</taxon>
        <taxon>Acidipropionibacterium</taxon>
    </lineage>
</organism>
<dbReference type="GO" id="GO:0048029">
    <property type="term" value="F:monosaccharide binding"/>
    <property type="evidence" value="ECO:0007669"/>
    <property type="project" value="InterPro"/>
</dbReference>
<evidence type="ECO:0000256" key="4">
    <source>
        <dbReference type="ARBA" id="ARBA00023235"/>
    </source>
</evidence>
<evidence type="ECO:0000256" key="1">
    <source>
        <dbReference type="ARBA" id="ARBA00000223"/>
    </source>
</evidence>
<dbReference type="EMBL" id="CP025570">
    <property type="protein sequence ID" value="AZZ38607.1"/>
    <property type="molecule type" value="Genomic_DNA"/>
</dbReference>
<dbReference type="PANTHER" id="PTHR37831">
    <property type="entry name" value="D-RIBOSE PYRANASE"/>
    <property type="match status" value="1"/>
</dbReference>
<dbReference type="Proteomes" id="UP000285875">
    <property type="component" value="Chromosome"/>
</dbReference>
<sequence length="127" mass="13579">MKRQGLLNPQLCAAIARMGHTDTFVVADCGLPVPRDVPVVDLALVFGIPRFAEVLSAVLSEVVVDHAVIAGEAVGAEPEEWVRGGIDRVLTVPHEELKRQVADASFVVRTGETTPFANVIVHCGVPF</sequence>
<feature type="binding site" evidence="6">
    <location>
        <begin position="116"/>
        <end position="118"/>
    </location>
    <ligand>
        <name>substrate</name>
    </ligand>
</feature>
<dbReference type="GO" id="GO:0005829">
    <property type="term" value="C:cytosol"/>
    <property type="evidence" value="ECO:0007669"/>
    <property type="project" value="TreeGrafter"/>
</dbReference>
<name>A0A3Q9UCB1_9ACTN</name>
<dbReference type="InterPro" id="IPR007721">
    <property type="entry name" value="RbsD_FucU"/>
</dbReference>
<keyword evidence="3 6" id="KW-0963">Cytoplasm</keyword>
<keyword evidence="4 6" id="KW-0413">Isomerase</keyword>
<dbReference type="Pfam" id="PF05025">
    <property type="entry name" value="RbsD_FucU"/>
    <property type="match status" value="1"/>
</dbReference>
<comment type="subcellular location">
    <subcellularLocation>
        <location evidence="6">Cytoplasm</location>
    </subcellularLocation>
</comment>
<dbReference type="KEGG" id="aji:C0Z10_01305"/>
<evidence type="ECO:0000256" key="2">
    <source>
        <dbReference type="ARBA" id="ARBA00012862"/>
    </source>
</evidence>
<proteinExistence type="inferred from homology"/>
<dbReference type="AlphaFoldDB" id="A0A3Q9UCB1"/>
<dbReference type="GO" id="GO:0016872">
    <property type="term" value="F:intramolecular lyase activity"/>
    <property type="evidence" value="ECO:0007669"/>
    <property type="project" value="UniProtKB-UniRule"/>
</dbReference>
<gene>
    <name evidence="6" type="primary">rbsD</name>
    <name evidence="7" type="ORF">C0Z10_01305</name>
</gene>
<feature type="binding site" evidence="6">
    <location>
        <position position="28"/>
    </location>
    <ligand>
        <name>substrate</name>
    </ligand>
</feature>
<dbReference type="InterPro" id="IPR023750">
    <property type="entry name" value="RbsD-like_sf"/>
</dbReference>
<comment type="pathway">
    <text evidence="6">Carbohydrate metabolism; D-ribose degradation; D-ribose 5-phosphate from beta-D-ribopyranose: step 1/2.</text>
</comment>
<dbReference type="RefSeq" id="WP_097798208.1">
    <property type="nucleotide sequence ID" value="NZ_CP025570.1"/>
</dbReference>
<dbReference type="SUPFAM" id="SSF102546">
    <property type="entry name" value="RbsD-like"/>
    <property type="match status" value="1"/>
</dbReference>
<dbReference type="InterPro" id="IPR023064">
    <property type="entry name" value="D-ribose_pyranase"/>
</dbReference>
<accession>A0A3Q9UCB1</accession>
<comment type="similarity">
    <text evidence="6">Belongs to the RbsD / FucU family. RbsD subfamily.</text>
</comment>
<evidence type="ECO:0000313" key="7">
    <source>
        <dbReference type="EMBL" id="AZZ38607.1"/>
    </source>
</evidence>
<dbReference type="HAMAP" id="MF_01661">
    <property type="entry name" value="D_rib_pyranase"/>
    <property type="match status" value="1"/>
</dbReference>
<dbReference type="PANTHER" id="PTHR37831:SF1">
    <property type="entry name" value="D-RIBOSE PYRANASE"/>
    <property type="match status" value="1"/>
</dbReference>
<comment type="function">
    <text evidence="6">Catalyzes the interconversion of beta-pyran and beta-furan forms of D-ribose.</text>
</comment>
<evidence type="ECO:0000256" key="6">
    <source>
        <dbReference type="HAMAP-Rule" id="MF_01661"/>
    </source>
</evidence>
<evidence type="ECO:0000256" key="3">
    <source>
        <dbReference type="ARBA" id="ARBA00022490"/>
    </source>
</evidence>
<evidence type="ECO:0000313" key="8">
    <source>
        <dbReference type="Proteomes" id="UP000285875"/>
    </source>
</evidence>
<dbReference type="UniPathway" id="UPA00916">
    <property type="reaction ID" value="UER00888"/>
</dbReference>
<reference evidence="8" key="1">
    <citation type="submission" date="2017-12" db="EMBL/GenBank/DDBJ databases">
        <title>Whole genome sequencing of Acidipropionibacterium jensenii strains JS279 and JS280.</title>
        <authorList>
            <person name="Deptula P."/>
            <person name="Laine P."/>
            <person name="Smolander O.-P."/>
            <person name="Paulin L."/>
            <person name="Auvinen P."/>
            <person name="Varmanen P."/>
        </authorList>
    </citation>
    <scope>NUCLEOTIDE SEQUENCE [LARGE SCALE GENOMIC DNA]</scope>
    <source>
        <strain evidence="8">JS280</strain>
    </source>
</reference>
<feature type="binding site" evidence="6">
    <location>
        <position position="94"/>
    </location>
    <ligand>
        <name>substrate</name>
    </ligand>
</feature>
<dbReference type="NCBIfam" id="NF008761">
    <property type="entry name" value="PRK11797.1"/>
    <property type="match status" value="1"/>
</dbReference>
<dbReference type="Gene3D" id="3.40.1650.10">
    <property type="entry name" value="RbsD-like domain"/>
    <property type="match status" value="1"/>
</dbReference>
<evidence type="ECO:0000256" key="5">
    <source>
        <dbReference type="ARBA" id="ARBA00023277"/>
    </source>
</evidence>
<comment type="subunit">
    <text evidence="6">Homodecamer.</text>
</comment>
<dbReference type="GO" id="GO:0062193">
    <property type="term" value="F:D-ribose pyranase activity"/>
    <property type="evidence" value="ECO:0007669"/>
    <property type="project" value="UniProtKB-EC"/>
</dbReference>
<feature type="active site" description="Proton donor" evidence="6">
    <location>
        <position position="20"/>
    </location>
</feature>